<keyword evidence="6" id="KW-0012">Acyltransferase</keyword>
<evidence type="ECO:0000256" key="2">
    <source>
        <dbReference type="ARBA" id="ARBA00004821"/>
    </source>
</evidence>
<evidence type="ECO:0000256" key="8">
    <source>
        <dbReference type="ARBA" id="ARBA00033331"/>
    </source>
</evidence>
<feature type="domain" description="BPL/LPL catalytic" evidence="9">
    <location>
        <begin position="102"/>
        <end position="284"/>
    </location>
</feature>
<dbReference type="EMBL" id="JAEPRB010000460">
    <property type="protein sequence ID" value="KAG2216077.1"/>
    <property type="molecule type" value="Genomic_DNA"/>
</dbReference>
<evidence type="ECO:0000256" key="7">
    <source>
        <dbReference type="ARBA" id="ARBA00030797"/>
    </source>
</evidence>
<dbReference type="Proteomes" id="UP000646827">
    <property type="component" value="Unassembled WGS sequence"/>
</dbReference>
<dbReference type="UniPathway" id="UPA00538">
    <property type="reaction ID" value="UER00592"/>
</dbReference>
<dbReference type="AlphaFoldDB" id="A0A8H7RRU8"/>
<keyword evidence="11" id="KW-1185">Reference proteome</keyword>
<dbReference type="InterPro" id="IPR020605">
    <property type="entry name" value="Octanoyltransferase_CS"/>
</dbReference>
<gene>
    <name evidence="10" type="ORF">INT45_006206</name>
</gene>
<dbReference type="EC" id="2.3.1.181" evidence="4"/>
<dbReference type="HAMAP" id="MF_00013">
    <property type="entry name" value="LipB"/>
    <property type="match status" value="1"/>
</dbReference>
<dbReference type="GO" id="GO:0033819">
    <property type="term" value="F:lipoyl(octanoyl) transferase activity"/>
    <property type="evidence" value="ECO:0007669"/>
    <property type="project" value="UniProtKB-EC"/>
</dbReference>
<comment type="pathway">
    <text evidence="2">Protein modification; protein lipoylation via endogenous pathway; protein N(6)-(lipoyl)lysine from octanoyl-[acyl-carrier-protein]: step 1/2.</text>
</comment>
<dbReference type="FunFam" id="3.30.930.10:FF:000035">
    <property type="entry name" value="Putative lipoyltransferase 2, mitochondrial"/>
    <property type="match status" value="1"/>
</dbReference>
<dbReference type="OrthoDB" id="19908at2759"/>
<accession>A0A8H7RRU8</accession>
<keyword evidence="5" id="KW-0808">Transferase</keyword>
<dbReference type="SUPFAM" id="SSF55681">
    <property type="entry name" value="Class II aaRS and biotin synthetases"/>
    <property type="match status" value="1"/>
</dbReference>
<dbReference type="PANTHER" id="PTHR10993:SF7">
    <property type="entry name" value="LIPOYLTRANSFERASE 2, MITOCHONDRIAL-RELATED"/>
    <property type="match status" value="1"/>
</dbReference>
<comment type="subcellular location">
    <subcellularLocation>
        <location evidence="1">Mitochondrion</location>
    </subcellularLocation>
</comment>
<dbReference type="InterPro" id="IPR004143">
    <property type="entry name" value="BPL_LPL_catalytic"/>
</dbReference>
<evidence type="ECO:0000256" key="1">
    <source>
        <dbReference type="ARBA" id="ARBA00004173"/>
    </source>
</evidence>
<dbReference type="Gene3D" id="3.30.930.10">
    <property type="entry name" value="Bira Bifunctional Protein, Domain 2"/>
    <property type="match status" value="1"/>
</dbReference>
<dbReference type="InterPro" id="IPR000544">
    <property type="entry name" value="Octanoyltransferase"/>
</dbReference>
<proteinExistence type="inferred from homology"/>
<dbReference type="PROSITE" id="PS51733">
    <property type="entry name" value="BPL_LPL_CATALYTIC"/>
    <property type="match status" value="1"/>
</dbReference>
<organism evidence="10 11">
    <name type="scientific">Circinella minor</name>
    <dbReference type="NCBI Taxonomy" id="1195481"/>
    <lineage>
        <taxon>Eukaryota</taxon>
        <taxon>Fungi</taxon>
        <taxon>Fungi incertae sedis</taxon>
        <taxon>Mucoromycota</taxon>
        <taxon>Mucoromycotina</taxon>
        <taxon>Mucoromycetes</taxon>
        <taxon>Mucorales</taxon>
        <taxon>Lichtheimiaceae</taxon>
        <taxon>Circinella</taxon>
    </lineage>
</organism>
<evidence type="ECO:0000313" key="10">
    <source>
        <dbReference type="EMBL" id="KAG2216077.1"/>
    </source>
</evidence>
<dbReference type="Pfam" id="PF21948">
    <property type="entry name" value="LplA-B_cat"/>
    <property type="match status" value="1"/>
</dbReference>
<dbReference type="NCBIfam" id="NF010925">
    <property type="entry name" value="PRK14345.1"/>
    <property type="match status" value="1"/>
</dbReference>
<protein>
    <recommendedName>
        <fullName evidence="4">lipoyl(octanoyl) transferase</fullName>
        <ecNumber evidence="4">2.3.1.181</ecNumber>
    </recommendedName>
    <alternativeName>
        <fullName evidence="7">Lipoate-protein ligase B</fullName>
    </alternativeName>
    <alternativeName>
        <fullName evidence="8">Lipoyl/octanoyl transferase</fullName>
    </alternativeName>
</protein>
<comment type="similarity">
    <text evidence="3">Belongs to the LipB family.</text>
</comment>
<dbReference type="PANTHER" id="PTHR10993">
    <property type="entry name" value="OCTANOYLTRANSFERASE"/>
    <property type="match status" value="1"/>
</dbReference>
<dbReference type="InterPro" id="IPR045864">
    <property type="entry name" value="aa-tRNA-synth_II/BPL/LPL"/>
</dbReference>
<dbReference type="NCBIfam" id="TIGR00214">
    <property type="entry name" value="lipB"/>
    <property type="match status" value="1"/>
</dbReference>
<evidence type="ECO:0000256" key="6">
    <source>
        <dbReference type="ARBA" id="ARBA00023315"/>
    </source>
</evidence>
<dbReference type="CDD" id="cd16444">
    <property type="entry name" value="LipB"/>
    <property type="match status" value="1"/>
</dbReference>
<evidence type="ECO:0000256" key="3">
    <source>
        <dbReference type="ARBA" id="ARBA00007907"/>
    </source>
</evidence>
<evidence type="ECO:0000259" key="9">
    <source>
        <dbReference type="PROSITE" id="PS51733"/>
    </source>
</evidence>
<dbReference type="PROSITE" id="PS01313">
    <property type="entry name" value="LIPB"/>
    <property type="match status" value="1"/>
</dbReference>
<evidence type="ECO:0000313" key="11">
    <source>
        <dbReference type="Proteomes" id="UP000646827"/>
    </source>
</evidence>
<evidence type="ECO:0000256" key="5">
    <source>
        <dbReference type="ARBA" id="ARBA00022679"/>
    </source>
</evidence>
<evidence type="ECO:0000256" key="4">
    <source>
        <dbReference type="ARBA" id="ARBA00012334"/>
    </source>
</evidence>
<name>A0A8H7RRU8_9FUNG</name>
<reference evidence="10 11" key="1">
    <citation type="submission" date="2020-12" db="EMBL/GenBank/DDBJ databases">
        <title>Metabolic potential, ecology and presence of endohyphal bacteria is reflected in genomic diversity of Mucoromycotina.</title>
        <authorList>
            <person name="Muszewska A."/>
            <person name="Okrasinska A."/>
            <person name="Steczkiewicz K."/>
            <person name="Drgas O."/>
            <person name="Orlowska M."/>
            <person name="Perlinska-Lenart U."/>
            <person name="Aleksandrzak-Piekarczyk T."/>
            <person name="Szatraj K."/>
            <person name="Zielenkiewicz U."/>
            <person name="Pilsyk S."/>
            <person name="Malc E."/>
            <person name="Mieczkowski P."/>
            <person name="Kruszewska J.S."/>
            <person name="Biernat P."/>
            <person name="Pawlowska J."/>
        </authorList>
    </citation>
    <scope>NUCLEOTIDE SEQUENCE [LARGE SCALE GENOMIC DNA]</scope>
    <source>
        <strain evidence="10 11">CBS 142.35</strain>
    </source>
</reference>
<comment type="caution">
    <text evidence="10">The sequence shown here is derived from an EMBL/GenBank/DDBJ whole genome shotgun (WGS) entry which is preliminary data.</text>
</comment>
<dbReference type="GO" id="GO:0005739">
    <property type="term" value="C:mitochondrion"/>
    <property type="evidence" value="ECO:0007669"/>
    <property type="project" value="UniProtKB-SubCell"/>
</dbReference>
<dbReference type="GO" id="GO:0009249">
    <property type="term" value="P:protein lipoylation"/>
    <property type="evidence" value="ECO:0007669"/>
    <property type="project" value="InterPro"/>
</dbReference>
<sequence>MLLKQPITTLFKKQNRQWQPIANSILCRYYQQQQSHYYSNMSDSCAASTANPLYPERPIGYIDLVREKVPYDAGLQIQTYLVNRRHAINKQKQQEQKEYKGEDPEDIIVFLQHPPTYTAGRRIRGRTELEEEQRLRRLGADYYETMRGGQITYHGPGQLIAYPILDVRDYQINVRCYVSRLEKTIIDCCKEFGIKANTTDNTGVWVGQDAKIAALGVHLQRYVSSHGVALNCNVDLKWYQHIVPCGLADKRVTSLTDQVKKEITPQQTLPVLAHSFQKLFGVPVLPVQPNGTLMREVNSILMAASSS</sequence>